<evidence type="ECO:0000256" key="9">
    <source>
        <dbReference type="ARBA" id="ARBA00022723"/>
    </source>
</evidence>
<sequence>MTKHMFLKAATGVAFLLSASTALKADVVPVSDDTRETAAMLRDKALKSDAAYEILESLTTEVGPRLGGSEKEAEAARWAVAKLKALGFDKVYTEPVTVSKWERISESASVVAPYTQPLSITALGKSAATPEGGITAEIVHIPTYEALLEADPADIEGKIVFISNRMERFKTGAGYGPAVQARGKGAAEAARKGAKAIIIRSIGTDSHRLPHTGGVNYEEGTPPIAAAALSNPDADLLERMLDRGKPISIHVDVQTKFHGDVTMHNVIGEITGREKPEEVILMGSHLDSWDLGTGAIDDGAGVAITVAAADMIQDLTKERPRRTLRVVLFASEELGLIGAKQYAEAHKDDVANHVIGAESDFGAGPVWALASKVSTGSVHVVDTMAQLMQPLGVVRHGREAGGGPDVGQMVKIGMPGIDLMQDGTDYFDLHHTADDTLDKVDPEALKQNVAAWVVFAYIAAEWPGDFR</sequence>
<evidence type="ECO:0000256" key="18">
    <source>
        <dbReference type="ARBA" id="ARBA00023228"/>
    </source>
</evidence>
<evidence type="ECO:0000256" key="15">
    <source>
        <dbReference type="ARBA" id="ARBA00023049"/>
    </source>
</evidence>
<evidence type="ECO:0000256" key="21">
    <source>
        <dbReference type="SAM" id="SignalP"/>
    </source>
</evidence>
<evidence type="ECO:0000256" key="7">
    <source>
        <dbReference type="ARBA" id="ARBA00022645"/>
    </source>
</evidence>
<dbReference type="GO" id="GO:0046872">
    <property type="term" value="F:metal ion binding"/>
    <property type="evidence" value="ECO:0007669"/>
    <property type="project" value="UniProtKB-KW"/>
</dbReference>
<keyword evidence="8" id="KW-0645">Protease</keyword>
<keyword evidence="13" id="KW-0862">Zinc</keyword>
<evidence type="ECO:0000256" key="4">
    <source>
        <dbReference type="ARBA" id="ARBA00004613"/>
    </source>
</evidence>
<proteinExistence type="predicted"/>
<gene>
    <name evidence="23" type="ORF">SAMN04488071_2893</name>
</gene>
<keyword evidence="15" id="KW-0482">Metalloprotease</keyword>
<dbReference type="GO" id="GO:0005764">
    <property type="term" value="C:lysosome"/>
    <property type="evidence" value="ECO:0007669"/>
    <property type="project" value="UniProtKB-SubCell"/>
</dbReference>
<dbReference type="InterPro" id="IPR039866">
    <property type="entry name" value="CPQ"/>
</dbReference>
<comment type="subcellular location">
    <subcellularLocation>
        <location evidence="1">Endoplasmic reticulum</location>
    </subcellularLocation>
    <subcellularLocation>
        <location evidence="3">Golgi apparatus</location>
    </subcellularLocation>
    <subcellularLocation>
        <location evidence="2">Lysosome</location>
    </subcellularLocation>
    <subcellularLocation>
        <location evidence="4">Secreted</location>
    </subcellularLocation>
</comment>
<dbReference type="GO" id="GO:0004180">
    <property type="term" value="F:carboxypeptidase activity"/>
    <property type="evidence" value="ECO:0007669"/>
    <property type="project" value="UniProtKB-KW"/>
</dbReference>
<name>A0A1G7CPZ9_9PROT</name>
<dbReference type="GO" id="GO:0005576">
    <property type="term" value="C:extracellular region"/>
    <property type="evidence" value="ECO:0007669"/>
    <property type="project" value="UniProtKB-SubCell"/>
</dbReference>
<keyword evidence="14" id="KW-0333">Golgi apparatus</keyword>
<evidence type="ECO:0000256" key="2">
    <source>
        <dbReference type="ARBA" id="ARBA00004371"/>
    </source>
</evidence>
<dbReference type="AlphaFoldDB" id="A0A1G7CPZ9"/>
<organism evidence="23 24">
    <name type="scientific">Kordiimonas lacus</name>
    <dbReference type="NCBI Taxonomy" id="637679"/>
    <lineage>
        <taxon>Bacteria</taxon>
        <taxon>Pseudomonadati</taxon>
        <taxon>Pseudomonadota</taxon>
        <taxon>Alphaproteobacteria</taxon>
        <taxon>Kordiimonadales</taxon>
        <taxon>Kordiimonadaceae</taxon>
        <taxon>Kordiimonas</taxon>
    </lineage>
</organism>
<comment type="subunit">
    <text evidence="19">Homodimer. The monomeric form is inactive while the homodimer is active.</text>
</comment>
<evidence type="ECO:0000256" key="19">
    <source>
        <dbReference type="ARBA" id="ARBA00025833"/>
    </source>
</evidence>
<keyword evidence="10 21" id="KW-0732">Signal</keyword>
<dbReference type="Proteomes" id="UP000183685">
    <property type="component" value="Unassembled WGS sequence"/>
</dbReference>
<dbReference type="RefSeq" id="WP_241493407.1">
    <property type="nucleotide sequence ID" value="NZ_FNAK01000006.1"/>
</dbReference>
<evidence type="ECO:0000256" key="1">
    <source>
        <dbReference type="ARBA" id="ARBA00004240"/>
    </source>
</evidence>
<evidence type="ECO:0000256" key="5">
    <source>
        <dbReference type="ARBA" id="ARBA00014116"/>
    </source>
</evidence>
<keyword evidence="18" id="KW-0458">Lysosome</keyword>
<keyword evidence="17" id="KW-0325">Glycoprotein</keyword>
<evidence type="ECO:0000256" key="11">
    <source>
        <dbReference type="ARBA" id="ARBA00022801"/>
    </source>
</evidence>
<feature type="domain" description="Peptidase M28" evidence="22">
    <location>
        <begin position="265"/>
        <end position="453"/>
    </location>
</feature>
<dbReference type="InterPro" id="IPR007484">
    <property type="entry name" value="Peptidase_M28"/>
</dbReference>
<dbReference type="Pfam" id="PF04389">
    <property type="entry name" value="Peptidase_M28"/>
    <property type="match status" value="1"/>
</dbReference>
<evidence type="ECO:0000256" key="20">
    <source>
        <dbReference type="ARBA" id="ARBA00033328"/>
    </source>
</evidence>
<evidence type="ECO:0000256" key="13">
    <source>
        <dbReference type="ARBA" id="ARBA00022833"/>
    </source>
</evidence>
<dbReference type="PANTHER" id="PTHR12053:SF3">
    <property type="entry name" value="CARBOXYPEPTIDASE Q"/>
    <property type="match status" value="1"/>
</dbReference>
<dbReference type="STRING" id="637679.GCA_001550055_03028"/>
<dbReference type="Gene3D" id="3.50.30.30">
    <property type="match status" value="1"/>
</dbReference>
<evidence type="ECO:0000256" key="8">
    <source>
        <dbReference type="ARBA" id="ARBA00022670"/>
    </source>
</evidence>
<accession>A0A1G7CPZ9</accession>
<dbReference type="EMBL" id="FNAK01000006">
    <property type="protein sequence ID" value="SDE41418.1"/>
    <property type="molecule type" value="Genomic_DNA"/>
</dbReference>
<feature type="chain" id="PRO_5010237918" description="Carboxypeptidase Q" evidence="21">
    <location>
        <begin position="25"/>
        <end position="467"/>
    </location>
</feature>
<keyword evidence="16" id="KW-0865">Zymogen</keyword>
<dbReference type="GO" id="GO:0070573">
    <property type="term" value="F:metallodipeptidase activity"/>
    <property type="evidence" value="ECO:0007669"/>
    <property type="project" value="InterPro"/>
</dbReference>
<keyword evidence="11" id="KW-0378">Hydrolase</keyword>
<dbReference type="PANTHER" id="PTHR12053">
    <property type="entry name" value="PROTEASE FAMILY M28 PLASMA GLUTAMATE CARBOXYPEPTIDASE-RELATED"/>
    <property type="match status" value="1"/>
</dbReference>
<keyword evidence="6" id="KW-0964">Secreted</keyword>
<dbReference type="Gene3D" id="3.40.630.10">
    <property type="entry name" value="Zn peptidases"/>
    <property type="match status" value="1"/>
</dbReference>
<dbReference type="GO" id="GO:0006508">
    <property type="term" value="P:proteolysis"/>
    <property type="evidence" value="ECO:0007669"/>
    <property type="project" value="UniProtKB-KW"/>
</dbReference>
<reference evidence="23 24" key="1">
    <citation type="submission" date="2016-10" db="EMBL/GenBank/DDBJ databases">
        <authorList>
            <person name="de Groot N.N."/>
        </authorList>
    </citation>
    <scope>NUCLEOTIDE SEQUENCE [LARGE SCALE GENOMIC DNA]</scope>
    <source>
        <strain evidence="23 24">CGMCC 1.9109</strain>
    </source>
</reference>
<evidence type="ECO:0000259" key="22">
    <source>
        <dbReference type="Pfam" id="PF04389"/>
    </source>
</evidence>
<evidence type="ECO:0000256" key="12">
    <source>
        <dbReference type="ARBA" id="ARBA00022824"/>
    </source>
</evidence>
<keyword evidence="9" id="KW-0479">Metal-binding</keyword>
<evidence type="ECO:0000256" key="10">
    <source>
        <dbReference type="ARBA" id="ARBA00022729"/>
    </source>
</evidence>
<keyword evidence="12" id="KW-0256">Endoplasmic reticulum</keyword>
<protein>
    <recommendedName>
        <fullName evidence="5">Carboxypeptidase Q</fullName>
    </recommendedName>
    <alternativeName>
        <fullName evidence="20">Plasma glutamate carboxypeptidase</fullName>
    </alternativeName>
</protein>
<keyword evidence="7 23" id="KW-0121">Carboxypeptidase</keyword>
<evidence type="ECO:0000313" key="23">
    <source>
        <dbReference type="EMBL" id="SDE41418.1"/>
    </source>
</evidence>
<evidence type="ECO:0000256" key="3">
    <source>
        <dbReference type="ARBA" id="ARBA00004555"/>
    </source>
</evidence>
<evidence type="ECO:0000256" key="17">
    <source>
        <dbReference type="ARBA" id="ARBA00023180"/>
    </source>
</evidence>
<evidence type="ECO:0000256" key="6">
    <source>
        <dbReference type="ARBA" id="ARBA00022525"/>
    </source>
</evidence>
<evidence type="ECO:0000313" key="24">
    <source>
        <dbReference type="Proteomes" id="UP000183685"/>
    </source>
</evidence>
<keyword evidence="24" id="KW-1185">Reference proteome</keyword>
<dbReference type="SUPFAM" id="SSF53187">
    <property type="entry name" value="Zn-dependent exopeptidases"/>
    <property type="match status" value="1"/>
</dbReference>
<evidence type="ECO:0000256" key="16">
    <source>
        <dbReference type="ARBA" id="ARBA00023145"/>
    </source>
</evidence>
<feature type="signal peptide" evidence="21">
    <location>
        <begin position="1"/>
        <end position="24"/>
    </location>
</feature>
<evidence type="ECO:0000256" key="14">
    <source>
        <dbReference type="ARBA" id="ARBA00023034"/>
    </source>
</evidence>